<proteinExistence type="predicted"/>
<evidence type="ECO:0000313" key="1">
    <source>
        <dbReference type="EMBL" id="JAE12562.1"/>
    </source>
</evidence>
<sequence length="26" mass="2826">MSSVRIPTLALLLQKPTTKSACHRSS</sequence>
<dbReference type="EMBL" id="GBRH01185334">
    <property type="protein sequence ID" value="JAE12562.1"/>
    <property type="molecule type" value="Transcribed_RNA"/>
</dbReference>
<organism evidence="1">
    <name type="scientific">Arundo donax</name>
    <name type="common">Giant reed</name>
    <name type="synonym">Donax arundinaceus</name>
    <dbReference type="NCBI Taxonomy" id="35708"/>
    <lineage>
        <taxon>Eukaryota</taxon>
        <taxon>Viridiplantae</taxon>
        <taxon>Streptophyta</taxon>
        <taxon>Embryophyta</taxon>
        <taxon>Tracheophyta</taxon>
        <taxon>Spermatophyta</taxon>
        <taxon>Magnoliopsida</taxon>
        <taxon>Liliopsida</taxon>
        <taxon>Poales</taxon>
        <taxon>Poaceae</taxon>
        <taxon>PACMAD clade</taxon>
        <taxon>Arundinoideae</taxon>
        <taxon>Arundineae</taxon>
        <taxon>Arundo</taxon>
    </lineage>
</organism>
<name>A0A0A9FJR1_ARUDO</name>
<reference evidence="1" key="2">
    <citation type="journal article" date="2015" name="Data Brief">
        <title>Shoot transcriptome of the giant reed, Arundo donax.</title>
        <authorList>
            <person name="Barrero R.A."/>
            <person name="Guerrero F.D."/>
            <person name="Moolhuijzen P."/>
            <person name="Goolsby J.A."/>
            <person name="Tidwell J."/>
            <person name="Bellgard S.E."/>
            <person name="Bellgard M.I."/>
        </authorList>
    </citation>
    <scope>NUCLEOTIDE SEQUENCE</scope>
    <source>
        <tissue evidence="1">Shoot tissue taken approximately 20 cm above the soil surface</tissue>
    </source>
</reference>
<reference evidence="1" key="1">
    <citation type="submission" date="2014-09" db="EMBL/GenBank/DDBJ databases">
        <authorList>
            <person name="Magalhaes I.L.F."/>
            <person name="Oliveira U."/>
            <person name="Santos F.R."/>
            <person name="Vidigal T.H.D.A."/>
            <person name="Brescovit A.D."/>
            <person name="Santos A.J."/>
        </authorList>
    </citation>
    <scope>NUCLEOTIDE SEQUENCE</scope>
    <source>
        <tissue evidence="1">Shoot tissue taken approximately 20 cm above the soil surface</tissue>
    </source>
</reference>
<accession>A0A0A9FJR1</accession>
<protein>
    <submittedName>
        <fullName evidence="1">Uncharacterized protein</fullName>
    </submittedName>
</protein>
<dbReference type="AlphaFoldDB" id="A0A0A9FJR1"/>